<evidence type="ECO:0000313" key="3">
    <source>
        <dbReference type="EMBL" id="MEE6262147.1"/>
    </source>
</evidence>
<feature type="compositionally biased region" description="Basic and acidic residues" evidence="1">
    <location>
        <begin position="40"/>
        <end position="49"/>
    </location>
</feature>
<dbReference type="EMBL" id="JAZGQK010000016">
    <property type="protein sequence ID" value="MEE6260501.1"/>
    <property type="molecule type" value="Genomic_DNA"/>
</dbReference>
<evidence type="ECO:0000313" key="4">
    <source>
        <dbReference type="Proteomes" id="UP001332243"/>
    </source>
</evidence>
<sequence>MSKRREPASPAALRAARHPDTAVVALRTGSDSQLGPIAHDNAERSEVVS</sequence>
<protein>
    <submittedName>
        <fullName evidence="2">Uncharacterized protein</fullName>
    </submittedName>
</protein>
<evidence type="ECO:0000256" key="1">
    <source>
        <dbReference type="SAM" id="MobiDB-lite"/>
    </source>
</evidence>
<feature type="region of interest" description="Disordered" evidence="1">
    <location>
        <begin position="1"/>
        <end position="49"/>
    </location>
</feature>
<gene>
    <name evidence="2" type="ORF">V1633_18620</name>
    <name evidence="3" type="ORF">V1633_27035</name>
</gene>
<dbReference type="RefSeq" id="WP_331215620.1">
    <property type="nucleotide sequence ID" value="NZ_JAZGQK010000016.1"/>
</dbReference>
<accession>A0ABU7RVH2</accession>
<reference evidence="2 4" key="1">
    <citation type="submission" date="2024-01" db="EMBL/GenBank/DDBJ databases">
        <title>Genome insights into Plantactinospora sonchi sp. nov.</title>
        <authorList>
            <person name="Wang L."/>
        </authorList>
    </citation>
    <scope>NUCLEOTIDE SEQUENCE [LARGE SCALE GENOMIC DNA]</scope>
    <source>
        <strain evidence="2 4">NEAU-QY2</strain>
    </source>
</reference>
<proteinExistence type="predicted"/>
<comment type="caution">
    <text evidence="2">The sequence shown here is derived from an EMBL/GenBank/DDBJ whole genome shotgun (WGS) entry which is preliminary data.</text>
</comment>
<keyword evidence="4" id="KW-1185">Reference proteome</keyword>
<evidence type="ECO:0000313" key="2">
    <source>
        <dbReference type="EMBL" id="MEE6260501.1"/>
    </source>
</evidence>
<dbReference type="EMBL" id="JAZGQK010000025">
    <property type="protein sequence ID" value="MEE6262147.1"/>
    <property type="molecule type" value="Genomic_DNA"/>
</dbReference>
<dbReference type="Proteomes" id="UP001332243">
    <property type="component" value="Unassembled WGS sequence"/>
</dbReference>
<organism evidence="2 4">
    <name type="scientific">Plantactinospora sonchi</name>
    <dbReference type="NCBI Taxonomy" id="1544735"/>
    <lineage>
        <taxon>Bacteria</taxon>
        <taxon>Bacillati</taxon>
        <taxon>Actinomycetota</taxon>
        <taxon>Actinomycetes</taxon>
        <taxon>Micromonosporales</taxon>
        <taxon>Micromonosporaceae</taxon>
        <taxon>Plantactinospora</taxon>
    </lineage>
</organism>
<name>A0ABU7RVH2_9ACTN</name>